<comment type="caution">
    <text evidence="15">The sequence shown here is derived from an EMBL/GenBank/DDBJ whole genome shotgun (WGS) entry which is preliminary data.</text>
</comment>
<dbReference type="PROSITE" id="PS52004">
    <property type="entry name" value="KS3_2"/>
    <property type="match status" value="1"/>
</dbReference>
<dbReference type="InterPro" id="IPR016039">
    <property type="entry name" value="Thiolase-like"/>
</dbReference>
<dbReference type="HOGENOM" id="CLU_000022_69_2_0"/>
<dbReference type="NCBIfam" id="NF005589">
    <property type="entry name" value="PRK07314.1"/>
    <property type="match status" value="1"/>
</dbReference>
<dbReference type="PANTHER" id="PTHR11712:SF336">
    <property type="entry name" value="3-OXOACYL-[ACYL-CARRIER-PROTEIN] SYNTHASE, MITOCHONDRIAL"/>
    <property type="match status" value="1"/>
</dbReference>
<dbReference type="InterPro" id="IPR020841">
    <property type="entry name" value="PKS_Beta-ketoAc_synthase_dom"/>
</dbReference>
<dbReference type="GO" id="GO:0005829">
    <property type="term" value="C:cytosol"/>
    <property type="evidence" value="ECO:0007669"/>
    <property type="project" value="TreeGrafter"/>
</dbReference>
<evidence type="ECO:0000259" key="14">
    <source>
        <dbReference type="PROSITE" id="PS52004"/>
    </source>
</evidence>
<dbReference type="GO" id="GO:0006633">
    <property type="term" value="P:fatty acid biosynthetic process"/>
    <property type="evidence" value="ECO:0007669"/>
    <property type="project" value="UniProtKB-UniRule"/>
</dbReference>
<feature type="active site" description="For beta-ketoacyl synthase activity" evidence="12">
    <location>
        <position position="158"/>
    </location>
</feature>
<dbReference type="PROSITE" id="PS00606">
    <property type="entry name" value="KS3_1"/>
    <property type="match status" value="1"/>
</dbReference>
<evidence type="ECO:0000256" key="11">
    <source>
        <dbReference type="PIRNR" id="PIRNR000447"/>
    </source>
</evidence>
<evidence type="ECO:0000256" key="9">
    <source>
        <dbReference type="ARBA" id="ARBA00023160"/>
    </source>
</evidence>
<dbReference type="STRING" id="314230.DSM3645_10312"/>
<evidence type="ECO:0000313" key="15">
    <source>
        <dbReference type="EMBL" id="EAQ82786.1"/>
    </source>
</evidence>
<gene>
    <name evidence="15" type="ORF">DSM3645_10312</name>
</gene>
<dbReference type="Proteomes" id="UP000004358">
    <property type="component" value="Unassembled WGS sequence"/>
</dbReference>
<comment type="similarity">
    <text evidence="2 11 13">Belongs to the thiolase-like superfamily. Beta-ketoacyl-ACP synthases family.</text>
</comment>
<dbReference type="eggNOG" id="COG0304">
    <property type="taxonomic scope" value="Bacteria"/>
</dbReference>
<name>A3ZM03_9BACT</name>
<evidence type="ECO:0000256" key="7">
    <source>
        <dbReference type="ARBA" id="ARBA00022832"/>
    </source>
</evidence>
<evidence type="ECO:0000256" key="10">
    <source>
        <dbReference type="ARBA" id="ARBA00023315"/>
    </source>
</evidence>
<keyword evidence="7" id="KW-0276">Fatty acid metabolism</keyword>
<dbReference type="InterPro" id="IPR017568">
    <property type="entry name" value="3-oxoacyl-ACP_synth-2"/>
</dbReference>
<evidence type="ECO:0000256" key="4">
    <source>
        <dbReference type="ARBA" id="ARBA00014657"/>
    </source>
</evidence>
<dbReference type="SMART" id="SM00825">
    <property type="entry name" value="PKS_KS"/>
    <property type="match status" value="1"/>
</dbReference>
<evidence type="ECO:0000313" key="16">
    <source>
        <dbReference type="Proteomes" id="UP000004358"/>
    </source>
</evidence>
<accession>A3ZM03</accession>
<evidence type="ECO:0000256" key="5">
    <source>
        <dbReference type="ARBA" id="ARBA00022516"/>
    </source>
</evidence>
<dbReference type="NCBIfam" id="TIGR03150">
    <property type="entry name" value="fabF"/>
    <property type="match status" value="1"/>
</dbReference>
<protein>
    <recommendedName>
        <fullName evidence="4 11">3-oxoacyl-[acyl-carrier-protein] synthase 2</fullName>
        <ecNumber evidence="3 11">2.3.1.179</ecNumber>
    </recommendedName>
</protein>
<comment type="pathway">
    <text evidence="1 11">Lipid metabolism; fatty acid biosynthesis.</text>
</comment>
<dbReference type="AlphaFoldDB" id="A3ZM03"/>
<evidence type="ECO:0000256" key="8">
    <source>
        <dbReference type="ARBA" id="ARBA00023098"/>
    </source>
</evidence>
<dbReference type="InterPro" id="IPR014031">
    <property type="entry name" value="Ketoacyl_synth_C"/>
</dbReference>
<dbReference type="EMBL" id="AANZ01000001">
    <property type="protein sequence ID" value="EAQ82786.1"/>
    <property type="molecule type" value="Genomic_DNA"/>
</dbReference>
<dbReference type="GO" id="GO:0004315">
    <property type="term" value="F:3-oxoacyl-[acyl-carrier-protein] synthase activity"/>
    <property type="evidence" value="ECO:0007669"/>
    <property type="project" value="UniProtKB-UniRule"/>
</dbReference>
<organism evidence="15 16">
    <name type="scientific">Blastopirellula marina DSM 3645</name>
    <dbReference type="NCBI Taxonomy" id="314230"/>
    <lineage>
        <taxon>Bacteria</taxon>
        <taxon>Pseudomonadati</taxon>
        <taxon>Planctomycetota</taxon>
        <taxon>Planctomycetia</taxon>
        <taxon>Pirellulales</taxon>
        <taxon>Pirellulaceae</taxon>
        <taxon>Blastopirellula</taxon>
    </lineage>
</organism>
<evidence type="ECO:0000256" key="1">
    <source>
        <dbReference type="ARBA" id="ARBA00005194"/>
    </source>
</evidence>
<keyword evidence="10 11" id="KW-0012">Acyltransferase</keyword>
<keyword evidence="6 11" id="KW-0808">Transferase</keyword>
<evidence type="ECO:0000256" key="13">
    <source>
        <dbReference type="RuleBase" id="RU003694"/>
    </source>
</evidence>
<dbReference type="SUPFAM" id="SSF53901">
    <property type="entry name" value="Thiolase-like"/>
    <property type="match status" value="2"/>
</dbReference>
<reference evidence="15 16" key="1">
    <citation type="submission" date="2006-02" db="EMBL/GenBank/DDBJ databases">
        <authorList>
            <person name="Amann R."/>
            <person name="Ferriera S."/>
            <person name="Johnson J."/>
            <person name="Kravitz S."/>
            <person name="Halpern A."/>
            <person name="Remington K."/>
            <person name="Beeson K."/>
            <person name="Tran B."/>
            <person name="Rogers Y.-H."/>
            <person name="Friedman R."/>
            <person name="Venter J.C."/>
        </authorList>
    </citation>
    <scope>NUCLEOTIDE SEQUENCE [LARGE SCALE GENOMIC DNA]</scope>
    <source>
        <strain evidence="15 16">DSM 3645</strain>
    </source>
</reference>
<dbReference type="CDD" id="cd00834">
    <property type="entry name" value="KAS_I_II"/>
    <property type="match status" value="1"/>
</dbReference>
<evidence type="ECO:0000256" key="12">
    <source>
        <dbReference type="PIRSR" id="PIRSR000447-1"/>
    </source>
</evidence>
<evidence type="ECO:0000256" key="6">
    <source>
        <dbReference type="ARBA" id="ARBA00022679"/>
    </source>
</evidence>
<keyword evidence="9 11" id="KW-0275">Fatty acid biosynthesis</keyword>
<dbReference type="EC" id="2.3.1.179" evidence="3 11"/>
<dbReference type="InterPro" id="IPR018201">
    <property type="entry name" value="Ketoacyl_synth_AS"/>
</dbReference>
<proteinExistence type="inferred from homology"/>
<evidence type="ECO:0000256" key="2">
    <source>
        <dbReference type="ARBA" id="ARBA00008467"/>
    </source>
</evidence>
<dbReference type="InterPro" id="IPR014030">
    <property type="entry name" value="Ketoacyl_synth_N"/>
</dbReference>
<keyword evidence="8" id="KW-0443">Lipid metabolism</keyword>
<comment type="catalytic activity">
    <reaction evidence="11">
        <text>a fatty acyl-[ACP] + malonyl-[ACP] + H(+) = a 3-oxoacyl-[ACP] + holo-[ACP] + CO2</text>
        <dbReference type="Rhea" id="RHEA:22836"/>
        <dbReference type="Rhea" id="RHEA-COMP:9623"/>
        <dbReference type="Rhea" id="RHEA-COMP:9685"/>
        <dbReference type="Rhea" id="RHEA-COMP:9916"/>
        <dbReference type="Rhea" id="RHEA-COMP:14125"/>
        <dbReference type="ChEBI" id="CHEBI:15378"/>
        <dbReference type="ChEBI" id="CHEBI:16526"/>
        <dbReference type="ChEBI" id="CHEBI:64479"/>
        <dbReference type="ChEBI" id="CHEBI:78449"/>
        <dbReference type="ChEBI" id="CHEBI:78776"/>
        <dbReference type="ChEBI" id="CHEBI:138651"/>
    </reaction>
</comment>
<dbReference type="Pfam" id="PF02801">
    <property type="entry name" value="Ketoacyl-synt_C"/>
    <property type="match status" value="1"/>
</dbReference>
<comment type="catalytic activity">
    <reaction evidence="11">
        <text>(9Z)-hexadecenoyl-[ACP] + malonyl-[ACP] + H(+) = 3-oxo-(11Z)-octadecenoyl-[ACP] + holo-[ACP] + CO2</text>
        <dbReference type="Rhea" id="RHEA:55040"/>
        <dbReference type="Rhea" id="RHEA-COMP:9623"/>
        <dbReference type="Rhea" id="RHEA-COMP:9685"/>
        <dbReference type="Rhea" id="RHEA-COMP:10800"/>
        <dbReference type="Rhea" id="RHEA-COMP:14074"/>
        <dbReference type="ChEBI" id="CHEBI:15378"/>
        <dbReference type="ChEBI" id="CHEBI:16526"/>
        <dbReference type="ChEBI" id="CHEBI:64479"/>
        <dbReference type="ChEBI" id="CHEBI:78449"/>
        <dbReference type="ChEBI" id="CHEBI:83989"/>
        <dbReference type="ChEBI" id="CHEBI:138538"/>
        <dbReference type="EC" id="2.3.1.179"/>
    </reaction>
</comment>
<dbReference type="Gene3D" id="3.40.47.10">
    <property type="match status" value="2"/>
</dbReference>
<comment type="function">
    <text evidence="11">Involved in the type II fatty acid elongation cycle. Catalyzes the elongation of a wide range of acyl-ACP by the addition of two carbons from malonyl-ACP to an acyl acceptor. Can efficiently catalyze the conversion of palmitoleoyl-ACP (cis-hexadec-9-enoyl-ACP) to cis-vaccenoyl-ACP (cis-octadec-11-enoyl-ACP), an essential step in the thermal regulation of fatty acid composition.</text>
</comment>
<dbReference type="PIRSF" id="PIRSF000447">
    <property type="entry name" value="KAS_II"/>
    <property type="match status" value="1"/>
</dbReference>
<dbReference type="UniPathway" id="UPA00094"/>
<sequence length="406" mass="42702">MITGLGTVNPLANNVADTWTGLCNGQSGVNQITQFDASPFRTQIAGELKNFEPDQLFGSKQARRLDRYSQFALAAAMEAIDDSNLELESEDPFRVGVILGTGIGGMRTFEEECEKYQQKGPDRISPFLIPRMMPNGATAAISIHFGLRGPTFSVSSACASAADAIAMARDIILAGRGDAIITGGAEAAITPLGLGGFCAARSLSERNDAPQIASRPFDQNRDGFVLGEGAGVIVVEEYEHARRRGANIYCEITGCGQASDAHHITAPDPHGAGAINAMRLAIADAGRNVDEIDYINAHATSTHLGDLAEANAICQVFGSHIDKLAVSCTKSMIGHLCGGSGGVATIAAALSIRHGTIHPTINCDDLDPEVKLDITPNTAREIGVRNAMLNNFGFGGHNSSLVLSKI</sequence>
<dbReference type="InterPro" id="IPR000794">
    <property type="entry name" value="Beta-ketoacyl_synthase"/>
</dbReference>
<keyword evidence="5 11" id="KW-0444">Lipid biosynthesis</keyword>
<dbReference type="Pfam" id="PF00109">
    <property type="entry name" value="ketoacyl-synt"/>
    <property type="match status" value="1"/>
</dbReference>
<dbReference type="FunFam" id="3.40.47.10:FF:000018">
    <property type="entry name" value="3-oxoacyl-[acyl-carrier-protein] synthase 2"/>
    <property type="match status" value="1"/>
</dbReference>
<evidence type="ECO:0000256" key="3">
    <source>
        <dbReference type="ARBA" id="ARBA00012356"/>
    </source>
</evidence>
<feature type="domain" description="Ketosynthase family 3 (KS3)" evidence="14">
    <location>
        <begin position="1"/>
        <end position="405"/>
    </location>
</feature>
<dbReference type="PANTHER" id="PTHR11712">
    <property type="entry name" value="POLYKETIDE SYNTHASE-RELATED"/>
    <property type="match status" value="1"/>
</dbReference>